<dbReference type="CDD" id="cd00075">
    <property type="entry name" value="HATPase"/>
    <property type="match status" value="1"/>
</dbReference>
<dbReference type="PRINTS" id="PR00344">
    <property type="entry name" value="BCTRLSENSOR"/>
</dbReference>
<evidence type="ECO:0000256" key="13">
    <source>
        <dbReference type="ARBA" id="ARBA00040841"/>
    </source>
</evidence>
<keyword evidence="8 14" id="KW-1133">Transmembrane helix</keyword>
<dbReference type="EC" id="2.7.13.3" evidence="3"/>
<dbReference type="SMART" id="SM00388">
    <property type="entry name" value="HisKA"/>
    <property type="match status" value="1"/>
</dbReference>
<dbReference type="InterPro" id="IPR003594">
    <property type="entry name" value="HATPase_dom"/>
</dbReference>
<dbReference type="Gene3D" id="6.10.340.10">
    <property type="match status" value="1"/>
</dbReference>
<feature type="transmembrane region" description="Helical" evidence="14">
    <location>
        <begin position="50"/>
        <end position="72"/>
    </location>
</feature>
<evidence type="ECO:0000256" key="1">
    <source>
        <dbReference type="ARBA" id="ARBA00000085"/>
    </source>
</evidence>
<evidence type="ECO:0000313" key="17">
    <source>
        <dbReference type="EMBL" id="MPM30934.1"/>
    </source>
</evidence>
<evidence type="ECO:0000256" key="10">
    <source>
        <dbReference type="ARBA" id="ARBA00023026"/>
    </source>
</evidence>
<evidence type="ECO:0000256" key="7">
    <source>
        <dbReference type="ARBA" id="ARBA00022777"/>
    </source>
</evidence>
<dbReference type="GO" id="GO:0005886">
    <property type="term" value="C:plasma membrane"/>
    <property type="evidence" value="ECO:0007669"/>
    <property type="project" value="TreeGrafter"/>
</dbReference>
<keyword evidence="10" id="KW-0843">Virulence</keyword>
<evidence type="ECO:0000256" key="2">
    <source>
        <dbReference type="ARBA" id="ARBA00004141"/>
    </source>
</evidence>
<dbReference type="SMART" id="SM00387">
    <property type="entry name" value="HATPase_c"/>
    <property type="match status" value="1"/>
</dbReference>
<keyword evidence="6 14" id="KW-0812">Transmembrane</keyword>
<dbReference type="Pfam" id="PF00672">
    <property type="entry name" value="HAMP"/>
    <property type="match status" value="1"/>
</dbReference>
<reference evidence="17" key="1">
    <citation type="submission" date="2019-08" db="EMBL/GenBank/DDBJ databases">
        <authorList>
            <person name="Kucharzyk K."/>
            <person name="Murdoch R.W."/>
            <person name="Higgins S."/>
            <person name="Loffler F."/>
        </authorList>
    </citation>
    <scope>NUCLEOTIDE SEQUENCE</scope>
</reference>
<dbReference type="Gene3D" id="3.30.565.10">
    <property type="entry name" value="Histidine kinase-like ATPase, C-terminal domain"/>
    <property type="match status" value="1"/>
</dbReference>
<comment type="catalytic activity">
    <reaction evidence="1">
        <text>ATP + protein L-histidine = ADP + protein N-phospho-L-histidine.</text>
        <dbReference type="EC" id="2.7.13.3"/>
    </reaction>
</comment>
<dbReference type="Pfam" id="PF00512">
    <property type="entry name" value="HisKA"/>
    <property type="match status" value="1"/>
</dbReference>
<keyword evidence="11 14" id="KW-0472">Membrane</keyword>
<comment type="function">
    <text evidence="12">Member of the two-component regulatory system HssS/HssR involved in intracellular heme homeostasis and tempering of staphylococcal virulence. HssS functions as a heme sensor histidine kinase which is autophosphorylated at a histidine residue and transfers its phosphate group to an aspartate residue of HssR. HssR/HssS activates the expression of hrtAB, an efflux pump, in response to extracellular heme, hemin, hemoglobin or blood.</text>
</comment>
<comment type="subcellular location">
    <subcellularLocation>
        <location evidence="2">Membrane</location>
        <topology evidence="2">Multi-pass membrane protein</topology>
    </subcellularLocation>
</comment>
<dbReference type="GO" id="GO:0000155">
    <property type="term" value="F:phosphorelay sensor kinase activity"/>
    <property type="evidence" value="ECO:0007669"/>
    <property type="project" value="InterPro"/>
</dbReference>
<evidence type="ECO:0000256" key="4">
    <source>
        <dbReference type="ARBA" id="ARBA00022553"/>
    </source>
</evidence>
<dbReference type="CDD" id="cd00082">
    <property type="entry name" value="HisKA"/>
    <property type="match status" value="1"/>
</dbReference>
<keyword evidence="9" id="KW-0902">Two-component regulatory system</keyword>
<evidence type="ECO:0000256" key="11">
    <source>
        <dbReference type="ARBA" id="ARBA00023136"/>
    </source>
</evidence>
<comment type="caution">
    <text evidence="17">The sequence shown here is derived from an EMBL/GenBank/DDBJ whole genome shotgun (WGS) entry which is preliminary data.</text>
</comment>
<feature type="domain" description="Histidine kinase" evidence="15">
    <location>
        <begin position="135"/>
        <end position="348"/>
    </location>
</feature>
<dbReference type="InterPro" id="IPR004358">
    <property type="entry name" value="Sig_transdc_His_kin-like_C"/>
</dbReference>
<dbReference type="EMBL" id="VSSQ01005931">
    <property type="protein sequence ID" value="MPM30934.1"/>
    <property type="molecule type" value="Genomic_DNA"/>
</dbReference>
<feature type="domain" description="HAMP" evidence="16">
    <location>
        <begin position="74"/>
        <end position="127"/>
    </location>
</feature>
<dbReference type="InterPro" id="IPR005467">
    <property type="entry name" value="His_kinase_dom"/>
</dbReference>
<dbReference type="Gene3D" id="1.10.287.130">
    <property type="match status" value="1"/>
</dbReference>
<dbReference type="InterPro" id="IPR003661">
    <property type="entry name" value="HisK_dim/P_dom"/>
</dbReference>
<proteinExistence type="predicted"/>
<dbReference type="FunFam" id="3.30.565.10:FF:000006">
    <property type="entry name" value="Sensor histidine kinase WalK"/>
    <property type="match status" value="1"/>
</dbReference>
<protein>
    <recommendedName>
        <fullName evidence="13">Heme sensor protein HssS</fullName>
        <ecNumber evidence="3">2.7.13.3</ecNumber>
    </recommendedName>
</protein>
<dbReference type="AlphaFoldDB" id="A0A644YY85"/>
<keyword evidence="4" id="KW-0597">Phosphoprotein</keyword>
<evidence type="ECO:0000256" key="6">
    <source>
        <dbReference type="ARBA" id="ARBA00022692"/>
    </source>
</evidence>
<dbReference type="InterPro" id="IPR036890">
    <property type="entry name" value="HATPase_C_sf"/>
</dbReference>
<evidence type="ECO:0000256" key="3">
    <source>
        <dbReference type="ARBA" id="ARBA00012438"/>
    </source>
</evidence>
<accession>A0A644YY85</accession>
<dbReference type="InterPro" id="IPR003660">
    <property type="entry name" value="HAMP_dom"/>
</dbReference>
<dbReference type="PANTHER" id="PTHR45528">
    <property type="entry name" value="SENSOR HISTIDINE KINASE CPXA"/>
    <property type="match status" value="1"/>
</dbReference>
<sequence>MSKKSRRRPRPKVSYILATIIAGIVTISLILTYGIIFVLLKLRIGTLTTIFTSTTYVALLTILLGTGIAAYTSSKMLQPILKINDAAKKVAKGDFSVRLDERSIALEIEEIAINFNVMVKELSSTETLRSDFVSNVSHEFKTPLAAIEGYTTLLQDETLSRPEQQEYISRILENTARLSRLTQSILSLSQLEHQEIILQKEWFQLDEQIRRVLLGYETLWEEKGLVLDVNLDEVRFYGSKSLLAQVWSNLIDNAIKFSRPNGTLTIRCRREGAAVYVFVKDNGIGMSEEVKKHAFDKFYQGDRSHAEKGSGLGLALVKRIVTLCGGSVSIQSKENVGTEITVSLVLEEKQQ</sequence>
<dbReference type="SUPFAM" id="SSF158472">
    <property type="entry name" value="HAMP domain-like"/>
    <property type="match status" value="1"/>
</dbReference>
<dbReference type="FunFam" id="1.10.287.130:FF:000001">
    <property type="entry name" value="Two-component sensor histidine kinase"/>
    <property type="match status" value="1"/>
</dbReference>
<dbReference type="InterPro" id="IPR036097">
    <property type="entry name" value="HisK_dim/P_sf"/>
</dbReference>
<dbReference type="CDD" id="cd06225">
    <property type="entry name" value="HAMP"/>
    <property type="match status" value="1"/>
</dbReference>
<evidence type="ECO:0000256" key="5">
    <source>
        <dbReference type="ARBA" id="ARBA00022679"/>
    </source>
</evidence>
<dbReference type="Pfam" id="PF02518">
    <property type="entry name" value="HATPase_c"/>
    <property type="match status" value="1"/>
</dbReference>
<name>A0A644YY85_9ZZZZ</name>
<keyword evidence="5 17" id="KW-0808">Transferase</keyword>
<evidence type="ECO:0000259" key="16">
    <source>
        <dbReference type="PROSITE" id="PS50885"/>
    </source>
</evidence>
<keyword evidence="7 17" id="KW-0418">Kinase</keyword>
<evidence type="ECO:0000256" key="12">
    <source>
        <dbReference type="ARBA" id="ARBA00037219"/>
    </source>
</evidence>
<evidence type="ECO:0000256" key="9">
    <source>
        <dbReference type="ARBA" id="ARBA00023012"/>
    </source>
</evidence>
<dbReference type="PANTHER" id="PTHR45528:SF11">
    <property type="entry name" value="HISTIDINE KINASE"/>
    <property type="match status" value="1"/>
</dbReference>
<dbReference type="SMART" id="SM00304">
    <property type="entry name" value="HAMP"/>
    <property type="match status" value="1"/>
</dbReference>
<dbReference type="PROSITE" id="PS50885">
    <property type="entry name" value="HAMP"/>
    <property type="match status" value="1"/>
</dbReference>
<organism evidence="17">
    <name type="scientific">bioreactor metagenome</name>
    <dbReference type="NCBI Taxonomy" id="1076179"/>
    <lineage>
        <taxon>unclassified sequences</taxon>
        <taxon>metagenomes</taxon>
        <taxon>ecological metagenomes</taxon>
    </lineage>
</organism>
<dbReference type="SUPFAM" id="SSF55874">
    <property type="entry name" value="ATPase domain of HSP90 chaperone/DNA topoisomerase II/histidine kinase"/>
    <property type="match status" value="1"/>
</dbReference>
<dbReference type="SUPFAM" id="SSF47384">
    <property type="entry name" value="Homodimeric domain of signal transducing histidine kinase"/>
    <property type="match status" value="1"/>
</dbReference>
<evidence type="ECO:0000259" key="15">
    <source>
        <dbReference type="PROSITE" id="PS50109"/>
    </source>
</evidence>
<evidence type="ECO:0000256" key="14">
    <source>
        <dbReference type="SAM" id="Phobius"/>
    </source>
</evidence>
<dbReference type="InterPro" id="IPR050398">
    <property type="entry name" value="HssS/ArlS-like"/>
</dbReference>
<feature type="transmembrane region" description="Helical" evidence="14">
    <location>
        <begin position="12"/>
        <end position="38"/>
    </location>
</feature>
<gene>
    <name evidence="17" type="primary">rcsC_167</name>
    <name evidence="17" type="ORF">SDC9_77487</name>
</gene>
<evidence type="ECO:0000256" key="8">
    <source>
        <dbReference type="ARBA" id="ARBA00022989"/>
    </source>
</evidence>
<dbReference type="PROSITE" id="PS50109">
    <property type="entry name" value="HIS_KIN"/>
    <property type="match status" value="1"/>
</dbReference>